<sequence length="326" mass="34165">MRDGILRCALTGRPVGRSADRLRVPAGSRVVSVPDAMIGGMPDAAALAALLRAHPGTLVLTGAGISTDSGIPDYRGPDGTRRVTPMQHGDFVGSSQARQRYWARSFIGWQRFSHAEPNAAHHAVAVLQRRGVLGPVITQNVDGLHQAAGSREVTELHGSLAEVVCLTCDTRSDRDLLQARMAEANPGFEALASGEAPDGSRVSSQIRPDGDIVLDDDLVAGFHLPRCTVCGAHTLKPDVVFFGGSVPRERVDACYALTDAAPALLVLGSSLAVMSGLRFVRHAAKRGIPVMAVTRGPTRGDDLMTLRVDGPLAPTLAAVVSAGLAA</sequence>
<feature type="binding site" evidence="5 6">
    <location>
        <position position="165"/>
    </location>
    <ligand>
        <name>Zn(2+)</name>
        <dbReference type="ChEBI" id="CHEBI:29105"/>
    </ligand>
</feature>
<keyword evidence="9" id="KW-1185">Reference proteome</keyword>
<organism evidence="8 9">
    <name type="scientific">Fodinibacter luteus</name>
    <dbReference type="NCBI Taxonomy" id="552064"/>
    <lineage>
        <taxon>Bacteria</taxon>
        <taxon>Bacillati</taxon>
        <taxon>Actinomycetota</taxon>
        <taxon>Actinomycetes</taxon>
        <taxon>Micrococcales</taxon>
        <taxon>Intrasporangiaceae</taxon>
        <taxon>Fodinibacter (ex Wang et al. 2009)</taxon>
    </lineage>
</organism>
<dbReference type="InterPro" id="IPR003000">
    <property type="entry name" value="Sirtuin"/>
</dbReference>
<dbReference type="HAMAP" id="MF_01967">
    <property type="entry name" value="Sirtuin_ClassII"/>
    <property type="match status" value="1"/>
</dbReference>
<evidence type="ECO:0000256" key="6">
    <source>
        <dbReference type="PROSITE-ProRule" id="PRU00236"/>
    </source>
</evidence>
<comment type="function">
    <text evidence="5">NAD-dependent protein deacetylase which modulates the activities of several enzymes which are inactive in their acetylated form.</text>
</comment>
<reference evidence="9" key="1">
    <citation type="journal article" date="2019" name="Int. J. Syst. Evol. Microbiol.">
        <title>The Global Catalogue of Microorganisms (GCM) 10K type strain sequencing project: providing services to taxonomists for standard genome sequencing and annotation.</title>
        <authorList>
            <consortium name="The Broad Institute Genomics Platform"/>
            <consortium name="The Broad Institute Genome Sequencing Center for Infectious Disease"/>
            <person name="Wu L."/>
            <person name="Ma J."/>
        </authorList>
    </citation>
    <scope>NUCLEOTIDE SEQUENCE [LARGE SCALE GENOMIC DNA]</scope>
    <source>
        <strain evidence="9">JCM 17809</strain>
    </source>
</reference>
<proteinExistence type="inferred from homology"/>
<dbReference type="Gene3D" id="3.30.1600.10">
    <property type="entry name" value="SIR2/SIRT2 'Small Domain"/>
    <property type="match status" value="1"/>
</dbReference>
<feature type="binding site" evidence="5">
    <location>
        <position position="312"/>
    </location>
    <ligand>
        <name>NAD(+)</name>
        <dbReference type="ChEBI" id="CHEBI:57540"/>
    </ligand>
</feature>
<dbReference type="PANTHER" id="PTHR11085">
    <property type="entry name" value="NAD-DEPENDENT PROTEIN DEACYLASE SIRTUIN-5, MITOCHONDRIAL-RELATED"/>
    <property type="match status" value="1"/>
</dbReference>
<feature type="binding site" evidence="5 6">
    <location>
        <position position="230"/>
    </location>
    <ligand>
        <name>Zn(2+)</name>
        <dbReference type="ChEBI" id="CHEBI:29105"/>
    </ligand>
</feature>
<comment type="caution">
    <text evidence="8">The sequence shown here is derived from an EMBL/GenBank/DDBJ whole genome shotgun (WGS) entry which is preliminary data.</text>
</comment>
<keyword evidence="1 5" id="KW-0808">Transferase</keyword>
<evidence type="ECO:0000259" key="7">
    <source>
        <dbReference type="PROSITE" id="PS50305"/>
    </source>
</evidence>
<comment type="catalytic activity">
    <reaction evidence="5">
        <text>N(6)-acetyl-L-lysyl-[protein] + NAD(+) + H2O = 2''-O-acetyl-ADP-D-ribose + nicotinamide + L-lysyl-[protein]</text>
        <dbReference type="Rhea" id="RHEA:43636"/>
        <dbReference type="Rhea" id="RHEA-COMP:9752"/>
        <dbReference type="Rhea" id="RHEA-COMP:10731"/>
        <dbReference type="ChEBI" id="CHEBI:15377"/>
        <dbReference type="ChEBI" id="CHEBI:17154"/>
        <dbReference type="ChEBI" id="CHEBI:29969"/>
        <dbReference type="ChEBI" id="CHEBI:57540"/>
        <dbReference type="ChEBI" id="CHEBI:61930"/>
        <dbReference type="ChEBI" id="CHEBI:83767"/>
        <dbReference type="EC" id="2.3.1.286"/>
    </reaction>
</comment>
<dbReference type="InterPro" id="IPR026591">
    <property type="entry name" value="Sirtuin_cat_small_dom_sf"/>
</dbReference>
<gene>
    <name evidence="5" type="primary">cobB</name>
    <name evidence="8" type="ORF">GCM10023168_11720</name>
</gene>
<keyword evidence="5" id="KW-0963">Cytoplasm</keyword>
<accession>A0ABP8K8M0</accession>
<evidence type="ECO:0000256" key="2">
    <source>
        <dbReference type="ARBA" id="ARBA00022723"/>
    </source>
</evidence>
<evidence type="ECO:0000256" key="4">
    <source>
        <dbReference type="ARBA" id="ARBA00023027"/>
    </source>
</evidence>
<evidence type="ECO:0000313" key="8">
    <source>
        <dbReference type="EMBL" id="GAA4401780.1"/>
    </source>
</evidence>
<feature type="binding site" evidence="5 6">
    <location>
        <position position="168"/>
    </location>
    <ligand>
        <name>Zn(2+)</name>
        <dbReference type="ChEBI" id="CHEBI:29105"/>
    </ligand>
</feature>
<dbReference type="Gene3D" id="3.40.50.1220">
    <property type="entry name" value="TPP-binding domain"/>
    <property type="match status" value="1"/>
</dbReference>
<dbReference type="PANTHER" id="PTHR11085:SF10">
    <property type="entry name" value="NAD-DEPENDENT PROTEIN DEACYLASE SIRTUIN-5, MITOCHONDRIAL-RELATED"/>
    <property type="match status" value="1"/>
</dbReference>
<dbReference type="Pfam" id="PF02146">
    <property type="entry name" value="SIR2"/>
    <property type="match status" value="1"/>
</dbReference>
<dbReference type="PROSITE" id="PS50305">
    <property type="entry name" value="SIRTUIN"/>
    <property type="match status" value="1"/>
</dbReference>
<evidence type="ECO:0000256" key="3">
    <source>
        <dbReference type="ARBA" id="ARBA00022833"/>
    </source>
</evidence>
<feature type="domain" description="Deacetylase sirtuin-type" evidence="7">
    <location>
        <begin position="37"/>
        <end position="326"/>
    </location>
</feature>
<comment type="cofactor">
    <cofactor evidence="5">
        <name>Zn(2+)</name>
        <dbReference type="ChEBI" id="CHEBI:29105"/>
    </cofactor>
    <text evidence="5">Binds 1 zinc ion per subunit.</text>
</comment>
<dbReference type="NCBIfam" id="NF003738">
    <property type="entry name" value="PRK05333.1"/>
    <property type="match status" value="1"/>
</dbReference>
<comment type="similarity">
    <text evidence="5">Belongs to the sirtuin family. Class II subfamily.</text>
</comment>
<keyword evidence="4 5" id="KW-0520">NAD</keyword>
<name>A0ABP8K8M0_9MICO</name>
<comment type="caution">
    <text evidence="5">Lacks conserved residue(s) required for the propagation of feature annotation.</text>
</comment>
<dbReference type="EMBL" id="BAABGM010000007">
    <property type="protein sequence ID" value="GAA4401780.1"/>
    <property type="molecule type" value="Genomic_DNA"/>
</dbReference>
<dbReference type="SUPFAM" id="SSF52467">
    <property type="entry name" value="DHS-like NAD/FAD-binding domain"/>
    <property type="match status" value="1"/>
</dbReference>
<evidence type="ECO:0000313" key="9">
    <source>
        <dbReference type="Proteomes" id="UP001500945"/>
    </source>
</evidence>
<evidence type="ECO:0000256" key="5">
    <source>
        <dbReference type="HAMAP-Rule" id="MF_01967"/>
    </source>
</evidence>
<dbReference type="InterPro" id="IPR050134">
    <property type="entry name" value="NAD-dep_sirtuin_deacylases"/>
</dbReference>
<dbReference type="EC" id="2.3.1.286" evidence="5"/>
<dbReference type="InterPro" id="IPR026590">
    <property type="entry name" value="Ssirtuin_cat_dom"/>
</dbReference>
<keyword evidence="3 5" id="KW-0862">Zinc</keyword>
<dbReference type="Proteomes" id="UP001500945">
    <property type="component" value="Unassembled WGS sequence"/>
</dbReference>
<feature type="binding site" evidence="5">
    <location>
        <begin position="268"/>
        <end position="270"/>
    </location>
    <ligand>
        <name>NAD(+)</name>
        <dbReference type="ChEBI" id="CHEBI:57540"/>
    </ligand>
</feature>
<feature type="active site" description="Proton acceptor" evidence="5 6">
    <location>
        <position position="157"/>
    </location>
</feature>
<protein>
    <recommendedName>
        <fullName evidence="5">NAD-dependent protein deacetylase</fullName>
        <ecNumber evidence="5">2.3.1.286</ecNumber>
    </recommendedName>
    <alternativeName>
        <fullName evidence="5">Regulatory protein SIR2 homolog</fullName>
    </alternativeName>
</protein>
<feature type="binding site" evidence="5">
    <location>
        <begin position="139"/>
        <end position="142"/>
    </location>
    <ligand>
        <name>NAD(+)</name>
        <dbReference type="ChEBI" id="CHEBI:57540"/>
    </ligand>
</feature>
<evidence type="ECO:0000256" key="1">
    <source>
        <dbReference type="ARBA" id="ARBA00022679"/>
    </source>
</evidence>
<keyword evidence="2 5" id="KW-0479">Metal-binding</keyword>
<feature type="binding site" evidence="5 6">
    <location>
        <position position="227"/>
    </location>
    <ligand>
        <name>Zn(2+)</name>
        <dbReference type="ChEBI" id="CHEBI:29105"/>
    </ligand>
</feature>
<dbReference type="InterPro" id="IPR026587">
    <property type="entry name" value="Sirtuin_class_II"/>
</dbReference>
<dbReference type="InterPro" id="IPR029035">
    <property type="entry name" value="DHS-like_NAD/FAD-binding_dom"/>
</dbReference>
<comment type="subcellular location">
    <subcellularLocation>
        <location evidence="5">Cytoplasm</location>
    </subcellularLocation>
</comment>